<name>A0AAD9VAT1_ACRCE</name>
<evidence type="ECO:0000313" key="3">
    <source>
        <dbReference type="Proteomes" id="UP001249851"/>
    </source>
</evidence>
<reference evidence="2" key="2">
    <citation type="journal article" date="2023" name="Science">
        <title>Genomic signatures of disease resistance in endangered staghorn corals.</title>
        <authorList>
            <person name="Vollmer S.V."/>
            <person name="Selwyn J.D."/>
            <person name="Despard B.A."/>
            <person name="Roesel C.L."/>
        </authorList>
    </citation>
    <scope>NUCLEOTIDE SEQUENCE</scope>
    <source>
        <strain evidence="2">K2</strain>
    </source>
</reference>
<keyword evidence="3" id="KW-1185">Reference proteome</keyword>
<protein>
    <recommendedName>
        <fullName evidence="4">Integrase zinc-binding domain-containing protein</fullName>
    </recommendedName>
</protein>
<sequence length="359" mass="40905">MTLILICKNNKIFYNIKDELPLYLDNKQPDCHTICSTLLHMKIIRGSTAKILFPQINEKVETAVKCCLACQSSTYDNNTSKELLKMSEMPHGPWENFRADFCGPLLTGDYPQTSTHYIQSLRSSDQICAAYGILHRNITPLWPQANSHAESFNKPMMKSIRAAHTEGENWEQEMHKISQTIPEHLTLCNKIHSISYPKTNYQRLKSRKRRKQLPENKLNGTTNDPKTTKRNMQIAETQHKGLKAGDQVQVKSEKRKNKLTTPYDPNPLVVKEKKGSMVTATSSKRNIQEMLLSSRNYPCNSPLQPNVYGKETTSAGRVKMQKRTTTTPTVQEPQASSFSSRPVRARKPAAYLSGYYLLK</sequence>
<dbReference type="AlphaFoldDB" id="A0AAD9VAT1"/>
<feature type="compositionally biased region" description="Polar residues" evidence="1">
    <location>
        <begin position="218"/>
        <end position="236"/>
    </location>
</feature>
<dbReference type="PANTHER" id="PTHR37984">
    <property type="entry name" value="PROTEIN CBG26694"/>
    <property type="match status" value="1"/>
</dbReference>
<dbReference type="GO" id="GO:0003676">
    <property type="term" value="F:nucleic acid binding"/>
    <property type="evidence" value="ECO:0007669"/>
    <property type="project" value="InterPro"/>
</dbReference>
<evidence type="ECO:0008006" key="4">
    <source>
        <dbReference type="Google" id="ProtNLM"/>
    </source>
</evidence>
<evidence type="ECO:0000313" key="2">
    <source>
        <dbReference type="EMBL" id="KAK2567663.1"/>
    </source>
</evidence>
<dbReference type="Gene3D" id="3.30.420.10">
    <property type="entry name" value="Ribonuclease H-like superfamily/Ribonuclease H"/>
    <property type="match status" value="1"/>
</dbReference>
<dbReference type="InterPro" id="IPR036397">
    <property type="entry name" value="RNaseH_sf"/>
</dbReference>
<organism evidence="2 3">
    <name type="scientific">Acropora cervicornis</name>
    <name type="common">Staghorn coral</name>
    <dbReference type="NCBI Taxonomy" id="6130"/>
    <lineage>
        <taxon>Eukaryota</taxon>
        <taxon>Metazoa</taxon>
        <taxon>Cnidaria</taxon>
        <taxon>Anthozoa</taxon>
        <taxon>Hexacorallia</taxon>
        <taxon>Scleractinia</taxon>
        <taxon>Astrocoeniina</taxon>
        <taxon>Acroporidae</taxon>
        <taxon>Acropora</taxon>
    </lineage>
</organism>
<gene>
    <name evidence="2" type="ORF">P5673_008516</name>
</gene>
<feature type="compositionally biased region" description="Polar residues" evidence="1">
    <location>
        <begin position="323"/>
        <end position="340"/>
    </location>
</feature>
<dbReference type="InterPro" id="IPR050951">
    <property type="entry name" value="Retrovirus_Pol_polyprotein"/>
</dbReference>
<dbReference type="Proteomes" id="UP001249851">
    <property type="component" value="Unassembled WGS sequence"/>
</dbReference>
<reference evidence="2" key="1">
    <citation type="journal article" date="2023" name="G3 (Bethesda)">
        <title>Whole genome assembly and annotation of the endangered Caribbean coral Acropora cervicornis.</title>
        <authorList>
            <person name="Selwyn J.D."/>
            <person name="Vollmer S.V."/>
        </authorList>
    </citation>
    <scope>NUCLEOTIDE SEQUENCE</scope>
    <source>
        <strain evidence="2">K2</strain>
    </source>
</reference>
<evidence type="ECO:0000256" key="1">
    <source>
        <dbReference type="SAM" id="MobiDB-lite"/>
    </source>
</evidence>
<dbReference type="SUPFAM" id="SSF53098">
    <property type="entry name" value="Ribonuclease H-like"/>
    <property type="match status" value="1"/>
</dbReference>
<dbReference type="PANTHER" id="PTHR37984:SF11">
    <property type="entry name" value="INTEGRASE CATALYTIC DOMAIN-CONTAINING PROTEIN"/>
    <property type="match status" value="1"/>
</dbReference>
<feature type="region of interest" description="Disordered" evidence="1">
    <location>
        <begin position="202"/>
        <end position="269"/>
    </location>
</feature>
<dbReference type="InterPro" id="IPR012337">
    <property type="entry name" value="RNaseH-like_sf"/>
</dbReference>
<comment type="caution">
    <text evidence="2">The sequence shown here is derived from an EMBL/GenBank/DDBJ whole genome shotgun (WGS) entry which is preliminary data.</text>
</comment>
<dbReference type="EMBL" id="JARQWQ010000014">
    <property type="protein sequence ID" value="KAK2567663.1"/>
    <property type="molecule type" value="Genomic_DNA"/>
</dbReference>
<accession>A0AAD9VAT1</accession>
<proteinExistence type="predicted"/>
<feature type="region of interest" description="Disordered" evidence="1">
    <location>
        <begin position="314"/>
        <end position="343"/>
    </location>
</feature>